<proteinExistence type="predicted"/>
<keyword evidence="4" id="KW-1185">Reference proteome</keyword>
<evidence type="ECO:0000256" key="1">
    <source>
        <dbReference type="ARBA" id="ARBA00004924"/>
    </source>
</evidence>
<dbReference type="Gene3D" id="3.40.630.30">
    <property type="match status" value="1"/>
</dbReference>
<evidence type="ECO:0000313" key="4">
    <source>
        <dbReference type="Proteomes" id="UP000604481"/>
    </source>
</evidence>
<dbReference type="Proteomes" id="UP000604481">
    <property type="component" value="Unassembled WGS sequence"/>
</dbReference>
<sequence>MSCRDPFDTPCHTLTIEGIGEFSLRKLAYSDIPLVHAWVTAPRARFWGMQGQTQEQVGAVYAAQMSAPHCQPYLASCNGQPAFLLETYAPAHDELGTHYAVEAGDRGMHFLVAPPSGPAIHGFTRAVMHAILDFLFADPATRRVVVEPDINNARIHPLNRAAGFRYVKTVPLSYKTAWFAICTRQDFLIHALPSETTA</sequence>
<dbReference type="InterPro" id="IPR016181">
    <property type="entry name" value="Acyl_CoA_acyltransferase"/>
</dbReference>
<organism evidence="3 4">
    <name type="scientific">Chitinilyticum piscinae</name>
    <dbReference type="NCBI Taxonomy" id="2866724"/>
    <lineage>
        <taxon>Bacteria</taxon>
        <taxon>Pseudomonadati</taxon>
        <taxon>Pseudomonadota</taxon>
        <taxon>Betaproteobacteria</taxon>
        <taxon>Neisseriales</taxon>
        <taxon>Chitinibacteraceae</taxon>
        <taxon>Chitinilyticum</taxon>
    </lineage>
</organism>
<gene>
    <name evidence="3" type="ORF">INR99_14965</name>
</gene>
<dbReference type="GO" id="GO:0019290">
    <property type="term" value="P:siderophore biosynthetic process"/>
    <property type="evidence" value="ECO:0007669"/>
    <property type="project" value="InterPro"/>
</dbReference>
<dbReference type="PANTHER" id="PTHR31438">
    <property type="entry name" value="LYSINE N-ACYLTRANSFERASE C17G9.06C-RELATED"/>
    <property type="match status" value="1"/>
</dbReference>
<comment type="caution">
    <text evidence="3">The sequence shown here is derived from an EMBL/GenBank/DDBJ whole genome shotgun (WGS) entry which is preliminary data.</text>
</comment>
<dbReference type="AlphaFoldDB" id="A0A8J7G288"/>
<dbReference type="GO" id="GO:0016410">
    <property type="term" value="F:N-acyltransferase activity"/>
    <property type="evidence" value="ECO:0007669"/>
    <property type="project" value="TreeGrafter"/>
</dbReference>
<dbReference type="SMART" id="SM01006">
    <property type="entry name" value="AlcB"/>
    <property type="match status" value="1"/>
</dbReference>
<evidence type="ECO:0000259" key="2">
    <source>
        <dbReference type="SMART" id="SM01006"/>
    </source>
</evidence>
<dbReference type="Pfam" id="PF13523">
    <property type="entry name" value="Acetyltransf_8"/>
    <property type="match status" value="1"/>
</dbReference>
<dbReference type="RefSeq" id="WP_194117185.1">
    <property type="nucleotide sequence ID" value="NZ_JADFUA010000011.1"/>
</dbReference>
<comment type="pathway">
    <text evidence="1">Siderophore biosynthesis.</text>
</comment>
<dbReference type="PANTHER" id="PTHR31438:SF1">
    <property type="entry name" value="LYSINE N-ACYLTRANSFERASE C17G9.06C-RELATED"/>
    <property type="match status" value="1"/>
</dbReference>
<evidence type="ECO:0000313" key="3">
    <source>
        <dbReference type="EMBL" id="MBE9610640.1"/>
    </source>
</evidence>
<dbReference type="EMBL" id="JADFUA010000011">
    <property type="protein sequence ID" value="MBE9610640.1"/>
    <property type="molecule type" value="Genomic_DNA"/>
</dbReference>
<reference evidence="3 4" key="1">
    <citation type="submission" date="2020-10" db="EMBL/GenBank/DDBJ databases">
        <title>The genome sequence of Chitinilyticum litopenaei 4Y14.</title>
        <authorList>
            <person name="Liu Y."/>
        </authorList>
    </citation>
    <scope>NUCLEOTIDE SEQUENCE [LARGE SCALE GENOMIC DNA]</scope>
    <source>
        <strain evidence="3 4">4Y14</strain>
    </source>
</reference>
<dbReference type="SUPFAM" id="SSF55729">
    <property type="entry name" value="Acyl-CoA N-acyltransferases (Nat)"/>
    <property type="match status" value="1"/>
</dbReference>
<protein>
    <submittedName>
        <fullName evidence="3">Acetyltransferase</fullName>
    </submittedName>
</protein>
<accession>A0A8J7G288</accession>
<dbReference type="InterPro" id="IPR019432">
    <property type="entry name" value="Acyltransferase_MbtK/IucB-like"/>
</dbReference>
<name>A0A8J7G288_9NEIS</name>
<feature type="domain" description="Acyltransferase MbtK/IucB-like conserved" evidence="2">
    <location>
        <begin position="25"/>
        <end position="71"/>
    </location>
</feature>